<feature type="region of interest" description="Disordered" evidence="1">
    <location>
        <begin position="1022"/>
        <end position="1055"/>
    </location>
</feature>
<feature type="region of interest" description="Disordered" evidence="1">
    <location>
        <begin position="222"/>
        <end position="245"/>
    </location>
</feature>
<feature type="compositionally biased region" description="Basic and acidic residues" evidence="1">
    <location>
        <begin position="385"/>
        <end position="400"/>
    </location>
</feature>
<feature type="compositionally biased region" description="Low complexity" evidence="1">
    <location>
        <begin position="122"/>
        <end position="145"/>
    </location>
</feature>
<feature type="region of interest" description="Disordered" evidence="1">
    <location>
        <begin position="323"/>
        <end position="506"/>
    </location>
</feature>
<feature type="compositionally biased region" description="Basic and acidic residues" evidence="1">
    <location>
        <begin position="659"/>
        <end position="680"/>
    </location>
</feature>
<proteinExistence type="predicted"/>
<feature type="compositionally biased region" description="Acidic residues" evidence="1">
    <location>
        <begin position="643"/>
        <end position="658"/>
    </location>
</feature>
<reference evidence="2" key="1">
    <citation type="submission" date="2014-11" db="EMBL/GenBank/DDBJ databases">
        <authorList>
            <person name="Otto D Thomas"/>
            <person name="Naeem Raeece"/>
        </authorList>
    </citation>
    <scope>NUCLEOTIDE SEQUENCE</scope>
</reference>
<feature type="compositionally biased region" description="Acidic residues" evidence="1">
    <location>
        <begin position="594"/>
        <end position="616"/>
    </location>
</feature>
<dbReference type="VEuPathDB" id="CryptoDB:Cvel_12110"/>
<feature type="compositionally biased region" description="Basic and acidic residues" evidence="1">
    <location>
        <begin position="540"/>
        <end position="565"/>
    </location>
</feature>
<feature type="region of interest" description="Disordered" evidence="1">
    <location>
        <begin position="272"/>
        <end position="301"/>
    </location>
</feature>
<organism evidence="2">
    <name type="scientific">Chromera velia CCMP2878</name>
    <dbReference type="NCBI Taxonomy" id="1169474"/>
    <lineage>
        <taxon>Eukaryota</taxon>
        <taxon>Sar</taxon>
        <taxon>Alveolata</taxon>
        <taxon>Colpodellida</taxon>
        <taxon>Chromeraceae</taxon>
        <taxon>Chromera</taxon>
    </lineage>
</organism>
<protein>
    <submittedName>
        <fullName evidence="2">Uncharacterized protein</fullName>
    </submittedName>
</protein>
<gene>
    <name evidence="2" type="ORF">Cvel_12110</name>
</gene>
<dbReference type="EMBL" id="CDMZ01005711">
    <property type="protein sequence ID" value="CEM53624.1"/>
    <property type="molecule type" value="Genomic_DNA"/>
</dbReference>
<evidence type="ECO:0000313" key="2">
    <source>
        <dbReference type="EMBL" id="CEM53624.1"/>
    </source>
</evidence>
<evidence type="ECO:0000256" key="1">
    <source>
        <dbReference type="SAM" id="MobiDB-lite"/>
    </source>
</evidence>
<dbReference type="AlphaFoldDB" id="A0A0G4I9C4"/>
<sequence length="1074" mass="119428">MDSRRLSRSQSTSSAGGDLLFSRKTIIPRNIINNVTFNLLAHDGAFVENTCGSEPDNRDWRLKEKGIKLYDGIVQSRLLGAFGDAKVAHLRCMQKSRHQRYLDDTNRSEVFVMPDGRCLTSSTAAISGTASRTRSPTATAPSTRPQTRGGMTPRGGDSRPTLIREPPPSAGGSGVSAGVYIDTHTAVFRDFDHAAEEWERPRSVPVWPLPGADLRKSRSRIGSNAGLSRGATGTVDRPQTSPSPCRWCRSDQLNALRAAMEAEQRRLAALPSEDIPRDSSQASRGVTLLDHSSGPSSVHALSLSEKHARVYISEGSSRMPLNRLLSAPRSAPPSTFMTSLKDESSDYSGSSGSPRRREGDGEEDFLSDQMSMQKREGDVLSDQVSLERKEDEMSRERSNTVEEEPQMAEQNKEGESQSPKDSSGEKEKGRRSRKATRVRTETERSAVFPESRIDVDKISEGLSQSQRTGTETVRTKGEEAMEEDEEEEKEEGEEEEEEEEPLVLVDRPFTRERAVLEAALEEADFLAQMLAKQMAREIAEEAQARVKKEKKEERKDEKERQKLVKEAAAALRVLSDDFDPDTLLFPEKKKKPEEEGEEGEEGEKEEEGKVEEDEVKDGEVGEKKDEEESKEAKEADEQKDGEEKEEDDGEKDGEDDAEKQEAEGEGEGEKEKDAEEKDFSEIYPGILDLQLDLPSRSGAGDGSGRSGQGTVLSRSGGVRTSMSPPGTTSASASRPSTGGTSGGTRSTDTIKRAAAVSRSILDFAMRNVAQGDATYAEVYRNMKGPLLVGTVGAPWLGGARDENEVSERLVGRLLDLVIPPESDTDSEWERELRRRLESMDPNEDGRALRWKELVRRGLWEERREEEFDYFVDVGRPTTPTREEHRAPLTLARSSNALAQPSDVRIAEKRLEKIMHEQKPKRNRTNPFEEVENERDSRALLMDAFPFTRLNCRHAARQTQEGGTGGLSENEEADWKFEEVPRPCLFDGDTVVRDWAGALKGKSHLEDSGSPKRKFKYQRSVTLMRSPTTRTYMSDDSDEIPEPPPPETPKTPPSPLAMEMAASLFGAYHQKPQCL</sequence>
<feature type="compositionally biased region" description="Low complexity" evidence="1">
    <location>
        <begin position="720"/>
        <end position="747"/>
    </location>
</feature>
<feature type="compositionally biased region" description="Pro residues" evidence="1">
    <location>
        <begin position="1041"/>
        <end position="1054"/>
    </location>
</feature>
<feature type="compositionally biased region" description="Polar residues" evidence="1">
    <location>
        <begin position="461"/>
        <end position="472"/>
    </location>
</feature>
<accession>A0A0G4I9C4</accession>
<feature type="compositionally biased region" description="Basic and acidic residues" evidence="1">
    <location>
        <begin position="617"/>
        <end position="642"/>
    </location>
</feature>
<feature type="region of interest" description="Disordered" evidence="1">
    <location>
        <begin position="540"/>
        <end position="750"/>
    </location>
</feature>
<feature type="region of interest" description="Disordered" evidence="1">
    <location>
        <begin position="122"/>
        <end position="177"/>
    </location>
</feature>
<name>A0A0G4I9C4_9ALVE</name>
<feature type="compositionally biased region" description="Acidic residues" evidence="1">
    <location>
        <begin position="480"/>
        <end position="501"/>
    </location>
</feature>
<feature type="compositionally biased region" description="Polar residues" evidence="1">
    <location>
        <begin position="1022"/>
        <end position="1031"/>
    </location>
</feature>